<dbReference type="AlphaFoldDB" id="A0A8B7TC38"/>
<dbReference type="GO" id="GO:0006644">
    <property type="term" value="P:phospholipid metabolic process"/>
    <property type="evidence" value="ECO:0007669"/>
    <property type="project" value="InterPro"/>
</dbReference>
<gene>
    <name evidence="26" type="primary">PLA2G2A</name>
</gene>
<dbReference type="InterPro" id="IPR033112">
    <property type="entry name" value="PLA2_Asp_AS"/>
</dbReference>
<dbReference type="GO" id="GO:0005543">
    <property type="term" value="F:phospholipid binding"/>
    <property type="evidence" value="ECO:0007669"/>
    <property type="project" value="TreeGrafter"/>
</dbReference>
<keyword evidence="6 21" id="KW-1015">Disulfide bond</keyword>
<evidence type="ECO:0000256" key="20">
    <source>
        <dbReference type="PIRSR" id="PIRSR601211-2"/>
    </source>
</evidence>
<proteinExistence type="inferred from homology"/>
<evidence type="ECO:0000256" key="14">
    <source>
        <dbReference type="ARBA" id="ARBA00048541"/>
    </source>
</evidence>
<comment type="catalytic activity">
    <reaction evidence="7">
        <text>1-hexadecanoyl-2-(9Z,12Z-octadecadienoyl)-sn-glycero-3-phosphocholine + H2O = (9Z,12Z)-octadecadienoate + 1-hexadecanoyl-sn-glycero-3-phosphocholine + H(+)</text>
        <dbReference type="Rhea" id="RHEA:40811"/>
        <dbReference type="ChEBI" id="CHEBI:15377"/>
        <dbReference type="ChEBI" id="CHEBI:15378"/>
        <dbReference type="ChEBI" id="CHEBI:30245"/>
        <dbReference type="ChEBI" id="CHEBI:72998"/>
        <dbReference type="ChEBI" id="CHEBI:73002"/>
    </reaction>
    <physiologicalReaction direction="left-to-right" evidence="7">
        <dbReference type="Rhea" id="RHEA:40812"/>
    </physiologicalReaction>
</comment>
<dbReference type="GO" id="GO:0031640">
    <property type="term" value="P:killing of cells of another organism"/>
    <property type="evidence" value="ECO:0007669"/>
    <property type="project" value="UniProtKB-KW"/>
</dbReference>
<evidence type="ECO:0000256" key="16">
    <source>
        <dbReference type="ARBA" id="ARBA00048699"/>
    </source>
</evidence>
<feature type="disulfide bond" evidence="21">
    <location>
        <begin position="70"/>
        <end position="110"/>
    </location>
</feature>
<dbReference type="InterPro" id="IPR001211">
    <property type="entry name" value="PLA2"/>
</dbReference>
<comment type="catalytic activity">
    <reaction evidence="9">
        <text>a 1,2-diacyl-sn-glycero-3-phosphoethanolamine + H2O = a 1-acyl-sn-glycero-3-phosphoethanolamine + a fatty acid + H(+)</text>
        <dbReference type="Rhea" id="RHEA:44604"/>
        <dbReference type="ChEBI" id="CHEBI:15377"/>
        <dbReference type="ChEBI" id="CHEBI:15378"/>
        <dbReference type="ChEBI" id="CHEBI:28868"/>
        <dbReference type="ChEBI" id="CHEBI:64381"/>
        <dbReference type="ChEBI" id="CHEBI:64612"/>
    </reaction>
    <physiologicalReaction direction="left-to-right" evidence="9">
        <dbReference type="Rhea" id="RHEA:44605"/>
    </physiologicalReaction>
</comment>
<keyword evidence="25" id="KW-1185">Reference proteome</keyword>
<dbReference type="GO" id="GO:0005741">
    <property type="term" value="C:mitochondrial outer membrane"/>
    <property type="evidence" value="ECO:0007669"/>
    <property type="project" value="UniProtKB-SubCell"/>
</dbReference>
<keyword evidence="20 23" id="KW-0106">Calcium</keyword>
<keyword evidence="5" id="KW-0929">Antimicrobial</keyword>
<dbReference type="Pfam" id="PF00068">
    <property type="entry name" value="Phospholip_A2_1"/>
    <property type="match status" value="1"/>
</dbReference>
<dbReference type="SUPFAM" id="SSF48619">
    <property type="entry name" value="Phospholipase A2, PLA2"/>
    <property type="match status" value="1"/>
</dbReference>
<comment type="subcellular location">
    <subcellularLocation>
        <location evidence="1">Mitochondrion outer membrane</location>
        <topology evidence="1">Peripheral membrane protein</topology>
    </subcellularLocation>
    <subcellularLocation>
        <location evidence="2 23">Secreted</location>
    </subcellularLocation>
</comment>
<feature type="disulfide bond" evidence="21">
    <location>
        <begin position="63"/>
        <end position="117"/>
    </location>
</feature>
<dbReference type="PRINTS" id="PR00389">
    <property type="entry name" value="PHPHLIPASEA2"/>
</dbReference>
<evidence type="ECO:0000256" key="19">
    <source>
        <dbReference type="PIRSR" id="PIRSR601211-1"/>
    </source>
</evidence>
<feature type="domain" description="Phospholipase A2-like central" evidence="24">
    <location>
        <begin position="21"/>
        <end position="138"/>
    </location>
</feature>
<sequence length="144" mass="16474">MKTLLLLAMIMVFGLLETHGDLLNFEKMIWKTTGKEAMSTYAFYGCYCGLGGKGTPKDATDRCCMAHDCCYKQLQNRGCGTKLLGYKFSYNKGQITCAKQDYCRSQLCECDKVAATCFARNRNTYNKKYQFYKKWQCGNRALQC</sequence>
<reference evidence="26" key="1">
    <citation type="submission" date="2025-08" db="UniProtKB">
        <authorList>
            <consortium name="RefSeq"/>
        </authorList>
    </citation>
    <scope>IDENTIFICATION</scope>
    <source>
        <tissue evidence="26">Muscle</tissue>
    </source>
</reference>
<comment type="similarity">
    <text evidence="3 22">Belongs to the phospholipase A2 family.</text>
</comment>
<evidence type="ECO:0000256" key="22">
    <source>
        <dbReference type="RuleBase" id="RU003654"/>
    </source>
</evidence>
<feature type="disulfide bond" evidence="21">
    <location>
        <begin position="79"/>
        <end position="103"/>
    </location>
</feature>
<dbReference type="GO" id="GO:0042130">
    <property type="term" value="P:negative regulation of T cell proliferation"/>
    <property type="evidence" value="ECO:0007669"/>
    <property type="project" value="TreeGrafter"/>
</dbReference>
<dbReference type="InterPro" id="IPR016090">
    <property type="entry name" value="PLA2-like_dom"/>
</dbReference>
<dbReference type="Gene3D" id="1.20.90.10">
    <property type="entry name" value="Phospholipase A2 domain"/>
    <property type="match status" value="1"/>
</dbReference>
<evidence type="ECO:0000256" key="5">
    <source>
        <dbReference type="ARBA" id="ARBA00022638"/>
    </source>
</evidence>
<comment type="catalytic activity">
    <reaction evidence="10">
        <text>1-hexadecanoyl-2-(9Z-octadecenoyl)-sn-glycero-3-phospho-(1'-sn-glycerol) + H2O = 1-hexadecanoyl-sn-glycero-3-phospho-(1'-sn-glycerol) + (9Z)-octadecenoate + H(+)</text>
        <dbReference type="Rhea" id="RHEA:40919"/>
        <dbReference type="ChEBI" id="CHEBI:15377"/>
        <dbReference type="ChEBI" id="CHEBI:15378"/>
        <dbReference type="ChEBI" id="CHEBI:30823"/>
        <dbReference type="ChEBI" id="CHEBI:72841"/>
        <dbReference type="ChEBI" id="CHEBI:75158"/>
    </reaction>
    <physiologicalReaction direction="left-to-right" evidence="10">
        <dbReference type="Rhea" id="RHEA:40920"/>
    </physiologicalReaction>
</comment>
<comment type="catalytic activity">
    <reaction evidence="16">
        <text>1-hexadecanoyl-2-(9Z-octadecenoyl)-sn-glycero-3-phosphocholine + H2O = 1-hexadecanoyl-sn-glycero-3-phosphocholine + (9Z)-octadecenoate + H(+)</text>
        <dbReference type="Rhea" id="RHEA:38779"/>
        <dbReference type="ChEBI" id="CHEBI:15377"/>
        <dbReference type="ChEBI" id="CHEBI:15378"/>
        <dbReference type="ChEBI" id="CHEBI:30823"/>
        <dbReference type="ChEBI" id="CHEBI:72998"/>
        <dbReference type="ChEBI" id="CHEBI:73001"/>
    </reaction>
    <physiologicalReaction direction="left-to-right" evidence="16">
        <dbReference type="Rhea" id="RHEA:38780"/>
    </physiologicalReaction>
</comment>
<dbReference type="Proteomes" id="UP000694851">
    <property type="component" value="Unplaced"/>
</dbReference>
<dbReference type="PANTHER" id="PTHR11716:SF9">
    <property type="entry name" value="PHOSPHOLIPASE A2, MEMBRANE ASSOCIATED"/>
    <property type="match status" value="1"/>
</dbReference>
<comment type="catalytic activity">
    <reaction evidence="17">
        <text>1-hexadecanoyl-2-(9Z,12Z-octadecadienoyl)-sn-glycero-3-phosphoethanolamine + H2O = 1-hexadecanoyl-sn-glycero-3-phosphoethanolamine + (9Z,12Z)-octadecadienoate + H(+)</text>
        <dbReference type="Rhea" id="RHEA:40815"/>
        <dbReference type="ChEBI" id="CHEBI:15377"/>
        <dbReference type="ChEBI" id="CHEBI:15378"/>
        <dbReference type="ChEBI" id="CHEBI:30245"/>
        <dbReference type="ChEBI" id="CHEBI:73004"/>
        <dbReference type="ChEBI" id="CHEBI:73008"/>
    </reaction>
    <physiologicalReaction direction="left-to-right" evidence="17">
        <dbReference type="Rhea" id="RHEA:40816"/>
    </physiologicalReaction>
</comment>
<comment type="catalytic activity">
    <reaction evidence="14">
        <text>1-hexadecanoyl-2-(5Z,8Z,11Z,14Z-eicosatetraenoyl)-sn-glycero-3-phosphoethanolamine + H2O = 1-hexadecanoyl-sn-glycero-3-phosphoethanolamine + (5Z,8Z,11Z,14Z)-eicosatetraenoate + H(+)</text>
        <dbReference type="Rhea" id="RHEA:40431"/>
        <dbReference type="ChEBI" id="CHEBI:15377"/>
        <dbReference type="ChEBI" id="CHEBI:15378"/>
        <dbReference type="ChEBI" id="CHEBI:32395"/>
        <dbReference type="ChEBI" id="CHEBI:73004"/>
        <dbReference type="ChEBI" id="CHEBI:73009"/>
    </reaction>
    <physiologicalReaction direction="left-to-right" evidence="14">
        <dbReference type="Rhea" id="RHEA:40432"/>
    </physiologicalReaction>
</comment>
<dbReference type="GO" id="GO:0050482">
    <property type="term" value="P:arachidonate secretion"/>
    <property type="evidence" value="ECO:0007669"/>
    <property type="project" value="InterPro"/>
</dbReference>
<dbReference type="CTD" id="5320"/>
<dbReference type="FunFam" id="1.20.90.10:FF:000001">
    <property type="entry name" value="Basic phospholipase A2 homolog"/>
    <property type="match status" value="1"/>
</dbReference>
<feature type="active site" evidence="19">
    <location>
        <position position="111"/>
    </location>
</feature>
<feature type="chain" id="PRO_5034692251" description="Phospholipase A2" evidence="23">
    <location>
        <begin position="21"/>
        <end position="144"/>
    </location>
</feature>
<keyword evidence="20" id="KW-0479">Metal-binding</keyword>
<comment type="catalytic activity">
    <reaction evidence="12">
        <text>N-hexadecanoyl-1,2-di-(9Z-octadecenoyl)-sn-glycero-3-phosphoethanolamine + H2O = N-hexadecanoyl-1-(9Z-octadecenoyl)-sn-glycero-3-phosphoethanolamine + (9Z)-octadecenoate + H(+)</text>
        <dbReference type="Rhea" id="RHEA:45424"/>
        <dbReference type="ChEBI" id="CHEBI:15377"/>
        <dbReference type="ChEBI" id="CHEBI:15378"/>
        <dbReference type="ChEBI" id="CHEBI:30823"/>
        <dbReference type="ChEBI" id="CHEBI:78097"/>
        <dbReference type="ChEBI" id="CHEBI:85217"/>
    </reaction>
    <physiologicalReaction direction="left-to-right" evidence="12">
        <dbReference type="Rhea" id="RHEA:45425"/>
    </physiologicalReaction>
</comment>
<evidence type="ECO:0000256" key="11">
    <source>
        <dbReference type="ARBA" id="ARBA00048080"/>
    </source>
</evidence>
<feature type="disulfide bond" evidence="21">
    <location>
        <begin position="97"/>
        <end position="108"/>
    </location>
</feature>
<evidence type="ECO:0000256" key="18">
    <source>
        <dbReference type="ARBA" id="ARBA00049282"/>
    </source>
</evidence>
<evidence type="ECO:0000256" key="10">
    <source>
        <dbReference type="ARBA" id="ARBA00048015"/>
    </source>
</evidence>
<dbReference type="PANTHER" id="PTHR11716">
    <property type="entry name" value="PHOSPHOLIPASE A2 FAMILY MEMBER"/>
    <property type="match status" value="1"/>
</dbReference>
<dbReference type="InterPro" id="IPR033113">
    <property type="entry name" value="PLA2_histidine"/>
</dbReference>
<evidence type="ECO:0000256" key="6">
    <source>
        <dbReference type="ARBA" id="ARBA00023157"/>
    </source>
</evidence>
<evidence type="ECO:0000259" key="24">
    <source>
        <dbReference type="SMART" id="SM00085"/>
    </source>
</evidence>
<dbReference type="OrthoDB" id="5841574at2759"/>
<dbReference type="RefSeq" id="XP_019522270.1">
    <property type="nucleotide sequence ID" value="XM_019666725.1"/>
</dbReference>
<keyword evidence="4 23" id="KW-0964">Secreted</keyword>
<dbReference type="EC" id="3.1.1.4" evidence="23"/>
<evidence type="ECO:0000256" key="8">
    <source>
        <dbReference type="ARBA" id="ARBA00036719"/>
    </source>
</evidence>
<evidence type="ECO:0000256" key="3">
    <source>
        <dbReference type="ARBA" id="ARBA00007056"/>
    </source>
</evidence>
<dbReference type="PROSITE" id="PS00118">
    <property type="entry name" value="PA2_HIS"/>
    <property type="match status" value="1"/>
</dbReference>
<accession>A0A8B7TC38</accession>
<dbReference type="InterPro" id="IPR036444">
    <property type="entry name" value="PLipase_A2_dom_sf"/>
</dbReference>
<name>A0A8B7TC38_HIPAR</name>
<comment type="catalytic activity">
    <reaction evidence="15">
        <text>1-hexadecanoyl-2-(9Z-octadecenoyl)-sn-glycero-3-phosphoethanolamine + H2O = 1-hexadecanoyl-sn-glycero-3-phosphoethanolamine + (9Z)-octadecenoate + H(+)</text>
        <dbReference type="Rhea" id="RHEA:40911"/>
        <dbReference type="ChEBI" id="CHEBI:15377"/>
        <dbReference type="ChEBI" id="CHEBI:15378"/>
        <dbReference type="ChEBI" id="CHEBI:30823"/>
        <dbReference type="ChEBI" id="CHEBI:73004"/>
        <dbReference type="ChEBI" id="CHEBI:73007"/>
    </reaction>
    <physiologicalReaction direction="left-to-right" evidence="15">
        <dbReference type="Rhea" id="RHEA:40912"/>
    </physiologicalReaction>
</comment>
<protein>
    <recommendedName>
        <fullName evidence="23">Phospholipase A2</fullName>
        <ecNumber evidence="23">3.1.1.4</ecNumber>
    </recommendedName>
</protein>
<evidence type="ECO:0000313" key="25">
    <source>
        <dbReference type="Proteomes" id="UP000694851"/>
    </source>
</evidence>
<comment type="catalytic activity">
    <reaction evidence="11">
        <text>1,2-dihexadecanoyl-sn-glycero-3-phospho-(1'-sn-glycerol) + H2O = 1-hexadecanoyl-sn-glycero-3-phospho-(1'-sn-glycerol) + hexadecanoate + H(+)</text>
        <dbReference type="Rhea" id="RHEA:45472"/>
        <dbReference type="ChEBI" id="CHEBI:7896"/>
        <dbReference type="ChEBI" id="CHEBI:15377"/>
        <dbReference type="ChEBI" id="CHEBI:15378"/>
        <dbReference type="ChEBI" id="CHEBI:72829"/>
        <dbReference type="ChEBI" id="CHEBI:75158"/>
    </reaction>
    <physiologicalReaction direction="left-to-right" evidence="11">
        <dbReference type="Rhea" id="RHEA:45473"/>
    </physiologicalReaction>
</comment>
<comment type="catalytic activity">
    <reaction evidence="23">
        <text>a 1,2-diacyl-sn-glycero-3-phosphocholine + H2O = a 1-acyl-sn-glycero-3-phosphocholine + a fatty acid + H(+)</text>
        <dbReference type="Rhea" id="RHEA:15801"/>
        <dbReference type="ChEBI" id="CHEBI:15377"/>
        <dbReference type="ChEBI" id="CHEBI:15378"/>
        <dbReference type="ChEBI" id="CHEBI:28868"/>
        <dbReference type="ChEBI" id="CHEBI:57643"/>
        <dbReference type="ChEBI" id="CHEBI:58168"/>
        <dbReference type="EC" id="3.1.1.4"/>
    </reaction>
</comment>
<feature type="binding site" evidence="20">
    <location>
        <position position="47"/>
    </location>
    <ligand>
        <name>Ca(2+)</name>
        <dbReference type="ChEBI" id="CHEBI:29108"/>
    </ligand>
</feature>
<dbReference type="GO" id="GO:0005576">
    <property type="term" value="C:extracellular region"/>
    <property type="evidence" value="ECO:0007669"/>
    <property type="project" value="UniProtKB-SubCell"/>
</dbReference>
<feature type="disulfide bond" evidence="21">
    <location>
        <begin position="48"/>
        <end position="64"/>
    </location>
</feature>
<evidence type="ECO:0000256" key="4">
    <source>
        <dbReference type="ARBA" id="ARBA00022525"/>
    </source>
</evidence>
<dbReference type="GO" id="GO:0005509">
    <property type="term" value="F:calcium ion binding"/>
    <property type="evidence" value="ECO:0007669"/>
    <property type="project" value="InterPro"/>
</dbReference>
<feature type="binding site" evidence="20">
    <location>
        <position position="49"/>
    </location>
    <ligand>
        <name>Ca(2+)</name>
        <dbReference type="ChEBI" id="CHEBI:29108"/>
    </ligand>
</feature>
<keyword evidence="23" id="KW-0443">Lipid metabolism</keyword>
<keyword evidence="5" id="KW-0081">Bacteriolytic enzyme</keyword>
<evidence type="ECO:0000256" key="9">
    <source>
        <dbReference type="ARBA" id="ARBA00036775"/>
    </source>
</evidence>
<comment type="catalytic activity">
    <reaction evidence="13">
        <text>1,2-dihexadecanoyl-sn-glycero-3-phosphocholine + H2O = 1-hexadecanoyl-sn-glycero-3-phosphocholine + hexadecanoate + H(+)</text>
        <dbReference type="Rhea" id="RHEA:41223"/>
        <dbReference type="ChEBI" id="CHEBI:7896"/>
        <dbReference type="ChEBI" id="CHEBI:15377"/>
        <dbReference type="ChEBI" id="CHEBI:15378"/>
        <dbReference type="ChEBI" id="CHEBI:72998"/>
        <dbReference type="ChEBI" id="CHEBI:72999"/>
    </reaction>
    <physiologicalReaction direction="left-to-right" evidence="13">
        <dbReference type="Rhea" id="RHEA:41224"/>
    </physiologicalReaction>
</comment>
<dbReference type="GO" id="GO:0042742">
    <property type="term" value="P:defense response to bacterium"/>
    <property type="evidence" value="ECO:0007669"/>
    <property type="project" value="UniProtKB-KW"/>
</dbReference>
<dbReference type="CDD" id="cd00125">
    <property type="entry name" value="PLA2c"/>
    <property type="match status" value="1"/>
</dbReference>
<feature type="binding site" evidence="20">
    <location>
        <position position="51"/>
    </location>
    <ligand>
        <name>Ca(2+)</name>
        <dbReference type="ChEBI" id="CHEBI:29108"/>
    </ligand>
</feature>
<feature type="signal peptide" evidence="23">
    <location>
        <begin position="1"/>
        <end position="20"/>
    </location>
</feature>
<comment type="catalytic activity">
    <reaction evidence="8">
        <text>1-hexadecanoyl-2-(4Z,7Z,10Z,13Z,16Z,19Z-docosahexaenoyl)-sn-glycero-3-phosphocholine + H2O = (4Z,7Z,10Z,13Z,16Z,19Z)-docosahexaenoate + 1-hexadecanoyl-sn-glycero-3-phosphocholine + H(+)</text>
        <dbReference type="Rhea" id="RHEA:41231"/>
        <dbReference type="ChEBI" id="CHEBI:15377"/>
        <dbReference type="ChEBI" id="CHEBI:15378"/>
        <dbReference type="ChEBI" id="CHEBI:72998"/>
        <dbReference type="ChEBI" id="CHEBI:74963"/>
        <dbReference type="ChEBI" id="CHEBI:77016"/>
    </reaction>
    <physiologicalReaction direction="left-to-right" evidence="8">
        <dbReference type="Rhea" id="RHEA:41232"/>
    </physiologicalReaction>
</comment>
<evidence type="ECO:0000256" key="21">
    <source>
        <dbReference type="PIRSR" id="PIRSR601211-3"/>
    </source>
</evidence>
<dbReference type="GeneID" id="109395575"/>
<evidence type="ECO:0000256" key="2">
    <source>
        <dbReference type="ARBA" id="ARBA00004613"/>
    </source>
</evidence>
<dbReference type="PROSITE" id="PS00119">
    <property type="entry name" value="PA2_ASP"/>
    <property type="match status" value="1"/>
</dbReference>
<organism evidence="25 26">
    <name type="scientific">Hipposideros armiger</name>
    <name type="common">Great Himalayan leaf-nosed bat</name>
    <dbReference type="NCBI Taxonomy" id="186990"/>
    <lineage>
        <taxon>Eukaryota</taxon>
        <taxon>Metazoa</taxon>
        <taxon>Chordata</taxon>
        <taxon>Craniata</taxon>
        <taxon>Vertebrata</taxon>
        <taxon>Euteleostomi</taxon>
        <taxon>Mammalia</taxon>
        <taxon>Eutheria</taxon>
        <taxon>Laurasiatheria</taxon>
        <taxon>Chiroptera</taxon>
        <taxon>Yinpterochiroptera</taxon>
        <taxon>Rhinolophoidea</taxon>
        <taxon>Hipposideridae</taxon>
        <taxon>Hipposideros</taxon>
    </lineage>
</organism>
<keyword evidence="23" id="KW-0378">Hydrolase</keyword>
<evidence type="ECO:0000256" key="13">
    <source>
        <dbReference type="ARBA" id="ARBA00048227"/>
    </source>
</evidence>
<dbReference type="GO" id="GO:0047498">
    <property type="term" value="F:calcium-dependent phospholipase A2 activity"/>
    <property type="evidence" value="ECO:0007669"/>
    <property type="project" value="TreeGrafter"/>
</dbReference>
<evidence type="ECO:0000256" key="17">
    <source>
        <dbReference type="ARBA" id="ARBA00049039"/>
    </source>
</evidence>
<evidence type="ECO:0000313" key="26">
    <source>
        <dbReference type="RefSeq" id="XP_019522270.1"/>
    </source>
</evidence>
<keyword evidence="23" id="KW-0732">Signal</keyword>
<comment type="cofactor">
    <cofactor evidence="20">
        <name>Ca(2+)</name>
        <dbReference type="ChEBI" id="CHEBI:29108"/>
    </cofactor>
    <text evidence="20">Binds 1 Ca(2+) ion per subunit.</text>
</comment>
<evidence type="ECO:0000256" key="15">
    <source>
        <dbReference type="ARBA" id="ARBA00048613"/>
    </source>
</evidence>
<dbReference type="SMART" id="SM00085">
    <property type="entry name" value="PA2c"/>
    <property type="match status" value="1"/>
</dbReference>
<evidence type="ECO:0000256" key="1">
    <source>
        <dbReference type="ARBA" id="ARBA00004450"/>
    </source>
</evidence>
<feature type="active site" evidence="19">
    <location>
        <position position="67"/>
    </location>
</feature>
<comment type="catalytic activity">
    <reaction evidence="18">
        <text>1-hexadecanoyl-2-(9Z-octadecenoyl)-sn-glycero-3-phosphoglycerol + H2O = 1-hexadecanoyl-sn-glycero-3-phosphoglycerol + (9Z)-octadecenoate + H(+)</text>
        <dbReference type="Rhea" id="RHEA:44524"/>
        <dbReference type="ChEBI" id="CHEBI:15377"/>
        <dbReference type="ChEBI" id="CHEBI:15378"/>
        <dbReference type="ChEBI" id="CHEBI:30823"/>
        <dbReference type="ChEBI" id="CHEBI:84472"/>
        <dbReference type="ChEBI" id="CHEBI:84475"/>
    </reaction>
    <physiologicalReaction direction="left-to-right" evidence="18">
        <dbReference type="Rhea" id="RHEA:44525"/>
    </physiologicalReaction>
</comment>
<dbReference type="GO" id="GO:0016042">
    <property type="term" value="P:lipid catabolic process"/>
    <property type="evidence" value="ECO:0007669"/>
    <property type="project" value="InterPro"/>
</dbReference>
<evidence type="ECO:0000256" key="12">
    <source>
        <dbReference type="ARBA" id="ARBA00048221"/>
    </source>
</evidence>
<evidence type="ECO:0000256" key="7">
    <source>
        <dbReference type="ARBA" id="ARBA00023408"/>
    </source>
</evidence>
<evidence type="ECO:0000256" key="23">
    <source>
        <dbReference type="RuleBase" id="RU361236"/>
    </source>
</evidence>
<feature type="binding site" evidence="20">
    <location>
        <position position="68"/>
    </location>
    <ligand>
        <name>Ca(2+)</name>
        <dbReference type="ChEBI" id="CHEBI:29108"/>
    </ligand>
</feature>